<dbReference type="Proteomes" id="UP001344447">
    <property type="component" value="Unassembled WGS sequence"/>
</dbReference>
<dbReference type="PANTHER" id="PTHR11638:SF176">
    <property type="entry name" value="HEAT SHOCK PROTEIN 78, MITOCHONDRIAL"/>
    <property type="match status" value="1"/>
</dbReference>
<dbReference type="GO" id="GO:0005737">
    <property type="term" value="C:cytoplasm"/>
    <property type="evidence" value="ECO:0007669"/>
    <property type="project" value="TreeGrafter"/>
</dbReference>
<dbReference type="Pfam" id="PF07724">
    <property type="entry name" value="AAA_2"/>
    <property type="match status" value="1"/>
</dbReference>
<keyword evidence="3 6" id="KW-0547">Nucleotide-binding</keyword>
<dbReference type="InterPro" id="IPR003593">
    <property type="entry name" value="AAA+_ATPase"/>
</dbReference>
<comment type="similarity">
    <text evidence="1 6">Belongs to the ClpA/ClpB family.</text>
</comment>
<dbReference type="GO" id="GO:0005524">
    <property type="term" value="F:ATP binding"/>
    <property type="evidence" value="ECO:0007669"/>
    <property type="project" value="UniProtKB-KW"/>
</dbReference>
<sequence length="801" mass="89649">MNRLSNLIKTKPILNNVKSSNKRYFISTTNNNLNLLKNSSNKYSLTNNSNNNLINSSIFSNKNSLLFQQIRNYQGGNQGGGQQPPPQEPWVSPDNVPPGEALKKYTKDLTEIAKGGKLDPVIGRDEEIRRTIQVLSRRTKNNPVLIGEPGVGKTAIVEGLAQRIINGDVPDSIKNKRVLTLDLASIVAGAKFRGDFEERMKSILKDVAHFKGEVILFIDELHTLVGAGAVEGGMDASNMLKPQLARGDLHCVGATTTAEYRKYIEKDPALARRFQSVLVQEPSVEDSIAILRGLKERYEVHHGVRITDGALVAAVVNSQRYITDRFLPDKAIDLIDEAASRLRLQQESLPEEIENLNRQIIVSKIELEALKKEKDQVSKERREKLEKELVEKDKEYNKLTDLWKKEKEQLSIRKTAVEKLDKAKIELQQAQRKGDLARAGELAYSIIPQLEKQIPKEGEEQSSDISMVSDAVTAKDVALVISKATGIPVHNMLMGEKEKLLKMEDELGSQVIGQPEAVTAVSNAVRISRAGLHSHSRPLGSFLFLGPTGVGKTQLCRTLAEFMFDSPNALVRIDMSEYMEKFSVSRLIGAPPGYVGYEEGGTLTEAVRRRPYSLVLFDEFEKAHKEVSNLLLQILDDGHITDSQGRKVDFRNTMVILTSNLGAEILANLPENTPSALAREEVMNVVRSRFPPEFLNRIDDMILFNRLSRKDMDKIVEIQLNDLRKLLTEKHIALNVKEEGLDWLADQGYDPIYGARPLKRVIQKTLLNPMAKQILEGKIKDHQVVTISADKSKDELIITSK</sequence>
<evidence type="ECO:0000259" key="10">
    <source>
        <dbReference type="SMART" id="SM01086"/>
    </source>
</evidence>
<feature type="coiled-coil region" evidence="7">
    <location>
        <begin position="339"/>
        <end position="433"/>
    </location>
</feature>
<dbReference type="GO" id="GO:0016887">
    <property type="term" value="F:ATP hydrolysis activity"/>
    <property type="evidence" value="ECO:0007669"/>
    <property type="project" value="InterPro"/>
</dbReference>
<evidence type="ECO:0000256" key="7">
    <source>
        <dbReference type="SAM" id="Coils"/>
    </source>
</evidence>
<protein>
    <submittedName>
        <fullName evidence="11">Uncharacterized protein</fullName>
    </submittedName>
</protein>
<feature type="domain" description="AAA+ ATPase" evidence="9">
    <location>
        <begin position="538"/>
        <end position="689"/>
    </location>
</feature>
<evidence type="ECO:0000256" key="8">
    <source>
        <dbReference type="SAM" id="MobiDB-lite"/>
    </source>
</evidence>
<evidence type="ECO:0000256" key="6">
    <source>
        <dbReference type="RuleBase" id="RU004432"/>
    </source>
</evidence>
<dbReference type="SUPFAM" id="SSF52540">
    <property type="entry name" value="P-loop containing nucleoside triphosphate hydrolases"/>
    <property type="match status" value="2"/>
</dbReference>
<dbReference type="Pfam" id="PF00004">
    <property type="entry name" value="AAA"/>
    <property type="match status" value="1"/>
</dbReference>
<dbReference type="InterPro" id="IPR019489">
    <property type="entry name" value="Clp_ATPase_C"/>
</dbReference>
<gene>
    <name evidence="11" type="ORF">RB653_008714</name>
</gene>
<dbReference type="InterPro" id="IPR018368">
    <property type="entry name" value="ClpA/B_CS1"/>
</dbReference>
<evidence type="ECO:0000313" key="12">
    <source>
        <dbReference type="Proteomes" id="UP001344447"/>
    </source>
</evidence>
<proteinExistence type="inferred from homology"/>
<dbReference type="FunFam" id="3.40.50.300:FF:000025">
    <property type="entry name" value="ATP-dependent Clp protease subunit"/>
    <property type="match status" value="1"/>
</dbReference>
<dbReference type="InterPro" id="IPR003959">
    <property type="entry name" value="ATPase_AAA_core"/>
</dbReference>
<evidence type="ECO:0000313" key="11">
    <source>
        <dbReference type="EMBL" id="KAK5579036.1"/>
    </source>
</evidence>
<dbReference type="CDD" id="cd00009">
    <property type="entry name" value="AAA"/>
    <property type="match status" value="1"/>
</dbReference>
<dbReference type="SMART" id="SM01086">
    <property type="entry name" value="ClpB_D2-small"/>
    <property type="match status" value="1"/>
</dbReference>
<dbReference type="CDD" id="cd19499">
    <property type="entry name" value="RecA-like_ClpB_Hsp104-like"/>
    <property type="match status" value="1"/>
</dbReference>
<dbReference type="Pfam" id="PF17871">
    <property type="entry name" value="AAA_lid_9"/>
    <property type="match status" value="1"/>
</dbReference>
<evidence type="ECO:0000256" key="5">
    <source>
        <dbReference type="ARBA" id="ARBA00023186"/>
    </source>
</evidence>
<evidence type="ECO:0000256" key="2">
    <source>
        <dbReference type="ARBA" id="ARBA00022737"/>
    </source>
</evidence>
<accession>A0AAN7YU89</accession>
<dbReference type="GO" id="GO:0034605">
    <property type="term" value="P:cellular response to heat"/>
    <property type="evidence" value="ECO:0007669"/>
    <property type="project" value="TreeGrafter"/>
</dbReference>
<dbReference type="PANTHER" id="PTHR11638">
    <property type="entry name" value="ATP-DEPENDENT CLP PROTEASE"/>
    <property type="match status" value="1"/>
</dbReference>
<dbReference type="FunFam" id="3.40.50.300:FF:000120">
    <property type="entry name" value="ATP-dependent chaperone ClpB"/>
    <property type="match status" value="1"/>
</dbReference>
<feature type="region of interest" description="Disordered" evidence="8">
    <location>
        <begin position="73"/>
        <end position="92"/>
    </location>
</feature>
<dbReference type="Gene3D" id="1.10.8.60">
    <property type="match status" value="1"/>
</dbReference>
<keyword evidence="2" id="KW-0677">Repeat</keyword>
<evidence type="ECO:0000256" key="4">
    <source>
        <dbReference type="ARBA" id="ARBA00022840"/>
    </source>
</evidence>
<name>A0AAN7YU89_9MYCE</name>
<evidence type="ECO:0000259" key="9">
    <source>
        <dbReference type="SMART" id="SM00382"/>
    </source>
</evidence>
<dbReference type="InterPro" id="IPR050130">
    <property type="entry name" value="ClpA_ClpB"/>
</dbReference>
<dbReference type="SMART" id="SM00382">
    <property type="entry name" value="AAA"/>
    <property type="match status" value="2"/>
</dbReference>
<dbReference type="Gene3D" id="3.40.50.300">
    <property type="entry name" value="P-loop containing nucleotide triphosphate hydrolases"/>
    <property type="match status" value="3"/>
</dbReference>
<feature type="domain" description="AAA+ ATPase" evidence="9">
    <location>
        <begin position="139"/>
        <end position="284"/>
    </location>
</feature>
<dbReference type="PRINTS" id="PR00300">
    <property type="entry name" value="CLPPROTEASEA"/>
</dbReference>
<comment type="caution">
    <text evidence="11">The sequence shown here is derived from an EMBL/GenBank/DDBJ whole genome shotgun (WGS) entry which is preliminary data.</text>
</comment>
<feature type="domain" description="Clp ATPase C-terminal" evidence="10">
    <location>
        <begin position="707"/>
        <end position="798"/>
    </location>
</feature>
<dbReference type="FunFam" id="1.10.8.60:FF:000017">
    <property type="entry name" value="ATP-dependent chaperone ClpB"/>
    <property type="match status" value="1"/>
</dbReference>
<keyword evidence="12" id="KW-1185">Reference proteome</keyword>
<dbReference type="FunFam" id="3.40.50.300:FF:000010">
    <property type="entry name" value="Chaperone clpB 1, putative"/>
    <property type="match status" value="1"/>
</dbReference>
<dbReference type="InterPro" id="IPR041546">
    <property type="entry name" value="ClpA/ClpB_AAA_lid"/>
</dbReference>
<organism evidence="11 12">
    <name type="scientific">Dictyostelium firmibasis</name>
    <dbReference type="NCBI Taxonomy" id="79012"/>
    <lineage>
        <taxon>Eukaryota</taxon>
        <taxon>Amoebozoa</taxon>
        <taxon>Evosea</taxon>
        <taxon>Eumycetozoa</taxon>
        <taxon>Dictyostelia</taxon>
        <taxon>Dictyosteliales</taxon>
        <taxon>Dictyosteliaceae</taxon>
        <taxon>Dictyostelium</taxon>
    </lineage>
</organism>
<dbReference type="InterPro" id="IPR027417">
    <property type="entry name" value="P-loop_NTPase"/>
</dbReference>
<dbReference type="EMBL" id="JAVFKY010000003">
    <property type="protein sequence ID" value="KAK5579036.1"/>
    <property type="molecule type" value="Genomic_DNA"/>
</dbReference>
<dbReference type="Pfam" id="PF10431">
    <property type="entry name" value="ClpB_D2-small"/>
    <property type="match status" value="1"/>
</dbReference>
<dbReference type="InterPro" id="IPR001270">
    <property type="entry name" value="ClpA/B"/>
</dbReference>
<dbReference type="AlphaFoldDB" id="A0AAN7YU89"/>
<dbReference type="PROSITE" id="PS00871">
    <property type="entry name" value="CLPAB_2"/>
    <property type="match status" value="1"/>
</dbReference>
<evidence type="ECO:0000256" key="1">
    <source>
        <dbReference type="ARBA" id="ARBA00008675"/>
    </source>
</evidence>
<dbReference type="InterPro" id="IPR028299">
    <property type="entry name" value="ClpA/B_CS2"/>
</dbReference>
<reference evidence="11 12" key="1">
    <citation type="submission" date="2023-11" db="EMBL/GenBank/DDBJ databases">
        <title>Dfirmibasis_genome.</title>
        <authorList>
            <person name="Edelbroek B."/>
            <person name="Kjellin J."/>
            <person name="Jerlstrom-Hultqvist J."/>
            <person name="Soderbom F."/>
        </authorList>
    </citation>
    <scope>NUCLEOTIDE SEQUENCE [LARGE SCALE GENOMIC DNA]</scope>
    <source>
        <strain evidence="11 12">TNS-C-14</strain>
    </source>
</reference>
<keyword evidence="7" id="KW-0175">Coiled coil</keyword>
<keyword evidence="5 6" id="KW-0143">Chaperone</keyword>
<dbReference type="PROSITE" id="PS00870">
    <property type="entry name" value="CLPAB_1"/>
    <property type="match status" value="1"/>
</dbReference>
<evidence type="ECO:0000256" key="3">
    <source>
        <dbReference type="ARBA" id="ARBA00022741"/>
    </source>
</evidence>
<keyword evidence="4 6" id="KW-0067">ATP-binding</keyword>